<dbReference type="InterPro" id="IPR013762">
    <property type="entry name" value="Integrase-like_cat_sf"/>
</dbReference>
<evidence type="ECO:0000259" key="7">
    <source>
        <dbReference type="PROSITE" id="PS51900"/>
    </source>
</evidence>
<keyword evidence="3 5" id="KW-0238">DNA-binding</keyword>
<evidence type="ECO:0000256" key="3">
    <source>
        <dbReference type="ARBA" id="ARBA00023125"/>
    </source>
</evidence>
<dbReference type="RefSeq" id="WP_219760560.1">
    <property type="nucleotide sequence ID" value="NZ_JAHXRS010000036.1"/>
</dbReference>
<evidence type="ECO:0000256" key="2">
    <source>
        <dbReference type="ARBA" id="ARBA00022908"/>
    </source>
</evidence>
<dbReference type="EMBL" id="JAHXRS010000036">
    <property type="protein sequence ID" value="MBW6396157.1"/>
    <property type="molecule type" value="Genomic_DNA"/>
</dbReference>
<dbReference type="CDD" id="cd01189">
    <property type="entry name" value="INT_ICEBs1_C_like"/>
    <property type="match status" value="1"/>
</dbReference>
<sequence>MARRKRAPGEGSVYQRKSDGLWVGAVTVGYDVRGNQRRIVVYGKTRQEAARKLAEKVAALNRGMLPAPEAITVRDWAQDWLRRKGEEVKAKTLEHYRYELSRALPSLKDPGAYDRLGRMRLQAVQPLHVRQHLDALRQVLTPYALKTARWLLHTLFEEAVRLELIPRNPVAPVRLQLRRREQEEKAARILQPDEARALLEALDAHPSPLALSLRLMLACGLRRGEALALTWGDIDFEHGLLHVRRNWTKVGTKGEWSEPKTVSSRRSVPIPHATLERLRAYREALVEKGIPEESLRDMFLFPSRRSPSRPVEPDAPNHLLRRICRAKGLPEVRVHDLRHTYGSFLLSQGAPVELVAERMGHANPNITLGIYRHLLEEERRGWVVDPEEIAGARAGG</sequence>
<dbReference type="PANTHER" id="PTHR30629">
    <property type="entry name" value="PROPHAGE INTEGRASE"/>
    <property type="match status" value="1"/>
</dbReference>
<dbReference type="Gene3D" id="1.10.150.130">
    <property type="match status" value="1"/>
</dbReference>
<dbReference type="InterPro" id="IPR044068">
    <property type="entry name" value="CB"/>
</dbReference>
<evidence type="ECO:0000256" key="5">
    <source>
        <dbReference type="PROSITE-ProRule" id="PRU01248"/>
    </source>
</evidence>
<organism evidence="8 9">
    <name type="scientific">Thermus brevis</name>
    <dbReference type="NCBI Taxonomy" id="2862456"/>
    <lineage>
        <taxon>Bacteria</taxon>
        <taxon>Thermotogati</taxon>
        <taxon>Deinococcota</taxon>
        <taxon>Deinococci</taxon>
        <taxon>Thermales</taxon>
        <taxon>Thermaceae</taxon>
        <taxon>Thermus</taxon>
    </lineage>
</organism>
<evidence type="ECO:0000256" key="1">
    <source>
        <dbReference type="ARBA" id="ARBA00008857"/>
    </source>
</evidence>
<proteinExistence type="inferred from homology"/>
<reference evidence="8 9" key="1">
    <citation type="submission" date="2021-07" db="EMBL/GenBank/DDBJ databases">
        <title>Thermus aquaticus gen. n. and sp. n., a nonsporulating extreme thermophile.</title>
        <authorList>
            <person name="Hu C.-J."/>
            <person name="Li W.-J."/>
            <person name="Xian W.-D."/>
        </authorList>
    </citation>
    <scope>NUCLEOTIDE SEQUENCE [LARGE SCALE GENOMIC DNA]</scope>
    <source>
        <strain evidence="8 9">SYSU G05001</strain>
    </source>
</reference>
<dbReference type="Pfam" id="PF00589">
    <property type="entry name" value="Phage_integrase"/>
    <property type="match status" value="1"/>
</dbReference>
<evidence type="ECO:0000259" key="6">
    <source>
        <dbReference type="PROSITE" id="PS51898"/>
    </source>
</evidence>
<accession>A0ABS7A1H9</accession>
<protein>
    <submittedName>
        <fullName evidence="8">Tyrosine-type recombinase/integrase</fullName>
    </submittedName>
</protein>
<dbReference type="SUPFAM" id="SSF56349">
    <property type="entry name" value="DNA breaking-rejoining enzymes"/>
    <property type="match status" value="1"/>
</dbReference>
<feature type="domain" description="Tyr recombinase" evidence="6">
    <location>
        <begin position="185"/>
        <end position="384"/>
    </location>
</feature>
<dbReference type="InterPro" id="IPR011010">
    <property type="entry name" value="DNA_brk_join_enz"/>
</dbReference>
<feature type="domain" description="Core-binding (CB)" evidence="7">
    <location>
        <begin position="71"/>
        <end position="160"/>
    </location>
</feature>
<dbReference type="PROSITE" id="PS51900">
    <property type="entry name" value="CB"/>
    <property type="match status" value="1"/>
</dbReference>
<keyword evidence="9" id="KW-1185">Reference proteome</keyword>
<dbReference type="PROSITE" id="PS51898">
    <property type="entry name" value="TYR_RECOMBINASE"/>
    <property type="match status" value="1"/>
</dbReference>
<dbReference type="Proteomes" id="UP000724268">
    <property type="component" value="Unassembled WGS sequence"/>
</dbReference>
<dbReference type="InterPro" id="IPR010998">
    <property type="entry name" value="Integrase_recombinase_N"/>
</dbReference>
<comment type="caution">
    <text evidence="8">The sequence shown here is derived from an EMBL/GenBank/DDBJ whole genome shotgun (WGS) entry which is preliminary data.</text>
</comment>
<dbReference type="InterPro" id="IPR050808">
    <property type="entry name" value="Phage_Integrase"/>
</dbReference>
<name>A0ABS7A1H9_9DEIN</name>
<evidence type="ECO:0000313" key="8">
    <source>
        <dbReference type="EMBL" id="MBW6396157.1"/>
    </source>
</evidence>
<keyword evidence="2" id="KW-0229">DNA integration</keyword>
<evidence type="ECO:0000256" key="4">
    <source>
        <dbReference type="ARBA" id="ARBA00023172"/>
    </source>
</evidence>
<comment type="similarity">
    <text evidence="1">Belongs to the 'phage' integrase family.</text>
</comment>
<keyword evidence="4" id="KW-0233">DNA recombination</keyword>
<dbReference type="Gene3D" id="1.10.443.10">
    <property type="entry name" value="Intergrase catalytic core"/>
    <property type="match status" value="1"/>
</dbReference>
<gene>
    <name evidence="8" type="ORF">KZX47_13510</name>
</gene>
<dbReference type="PANTHER" id="PTHR30629:SF2">
    <property type="entry name" value="PROPHAGE INTEGRASE INTS-RELATED"/>
    <property type="match status" value="1"/>
</dbReference>
<dbReference type="InterPro" id="IPR002104">
    <property type="entry name" value="Integrase_catalytic"/>
</dbReference>
<evidence type="ECO:0000313" key="9">
    <source>
        <dbReference type="Proteomes" id="UP000724268"/>
    </source>
</evidence>